<organism evidence="2">
    <name type="scientific">Pseudidiomarina sp. PP-1MA</name>
    <dbReference type="NCBI Taxonomy" id="3237706"/>
    <lineage>
        <taxon>Bacteria</taxon>
        <taxon>Pseudomonadati</taxon>
        <taxon>Pseudomonadota</taxon>
        <taxon>Gammaproteobacteria</taxon>
        <taxon>Alteromonadales</taxon>
        <taxon>Idiomarinaceae</taxon>
        <taxon>Pseudidiomarina</taxon>
    </lineage>
</organism>
<protein>
    <submittedName>
        <fullName evidence="2">GNAT family N-acetyltransferase</fullName>
        <ecNumber evidence="2">2.3.1.-</ecNumber>
    </submittedName>
</protein>
<keyword evidence="2" id="KW-0808">Transferase</keyword>
<dbReference type="RefSeq" id="WP_369743424.1">
    <property type="nucleotide sequence ID" value="NZ_CP165718.1"/>
</dbReference>
<accession>A0AB39XAZ8</accession>
<evidence type="ECO:0000313" key="2">
    <source>
        <dbReference type="EMBL" id="XDV10115.1"/>
    </source>
</evidence>
<dbReference type="EMBL" id="CP165718">
    <property type="protein sequence ID" value="XDV10115.1"/>
    <property type="molecule type" value="Genomic_DNA"/>
</dbReference>
<dbReference type="Pfam" id="PF00583">
    <property type="entry name" value="Acetyltransf_1"/>
    <property type="match status" value="1"/>
</dbReference>
<keyword evidence="2" id="KW-0012">Acyltransferase</keyword>
<gene>
    <name evidence="2" type="ORF">AB8S08_02610</name>
</gene>
<dbReference type="SUPFAM" id="SSF55729">
    <property type="entry name" value="Acyl-CoA N-acyltransferases (Nat)"/>
    <property type="match status" value="1"/>
</dbReference>
<reference evidence="2" key="1">
    <citation type="submission" date="2024-07" db="EMBL/GenBank/DDBJ databases">
        <title>Whole genome sequence of bacterial strains from algal surface.</title>
        <authorList>
            <person name="Kumar P."/>
        </authorList>
    </citation>
    <scope>NUCLEOTIDE SEQUENCE</scope>
    <source>
        <strain evidence="2">PP-1MA</strain>
    </source>
</reference>
<dbReference type="EC" id="2.3.1.-" evidence="2"/>
<dbReference type="PROSITE" id="PS51186">
    <property type="entry name" value="GNAT"/>
    <property type="match status" value="1"/>
</dbReference>
<evidence type="ECO:0000259" key="1">
    <source>
        <dbReference type="PROSITE" id="PS51186"/>
    </source>
</evidence>
<sequence length="158" mass="18271">MITTRLEPFSDARDGDLAYTLFADQKQQEFSRLLLPPAILEQLLRSQYDIREQSYSVSYHDYQKLTATLNSQPIGILRIGQAQITGCLRLVDIIIDQRYRCRGVGTQVLEHFIDLARAKSLDADLHVQKDNPALRLYQRLGFCICGETDLHWYLKKLL</sequence>
<dbReference type="AlphaFoldDB" id="A0AB39XAZ8"/>
<feature type="domain" description="N-acetyltransferase" evidence="1">
    <location>
        <begin position="7"/>
        <end position="158"/>
    </location>
</feature>
<dbReference type="CDD" id="cd04301">
    <property type="entry name" value="NAT_SF"/>
    <property type="match status" value="1"/>
</dbReference>
<dbReference type="InterPro" id="IPR000182">
    <property type="entry name" value="GNAT_dom"/>
</dbReference>
<dbReference type="InterPro" id="IPR016181">
    <property type="entry name" value="Acyl_CoA_acyltransferase"/>
</dbReference>
<name>A0AB39XAZ8_9GAMM</name>
<dbReference type="GO" id="GO:0016747">
    <property type="term" value="F:acyltransferase activity, transferring groups other than amino-acyl groups"/>
    <property type="evidence" value="ECO:0007669"/>
    <property type="project" value="InterPro"/>
</dbReference>
<dbReference type="Gene3D" id="3.40.630.30">
    <property type="match status" value="1"/>
</dbReference>
<proteinExistence type="predicted"/>